<accession>A0A5B7E205</accession>
<proteinExistence type="predicted"/>
<evidence type="ECO:0000313" key="1">
    <source>
        <dbReference type="EMBL" id="MPC28011.1"/>
    </source>
</evidence>
<name>A0A5B7E205_PORTR</name>
<evidence type="ECO:0000313" key="2">
    <source>
        <dbReference type="Proteomes" id="UP000324222"/>
    </source>
</evidence>
<gene>
    <name evidence="1" type="ORF">E2C01_021203</name>
</gene>
<comment type="caution">
    <text evidence="1">The sequence shown here is derived from an EMBL/GenBank/DDBJ whole genome shotgun (WGS) entry which is preliminary data.</text>
</comment>
<reference evidence="1 2" key="1">
    <citation type="submission" date="2019-05" db="EMBL/GenBank/DDBJ databases">
        <title>Another draft genome of Portunus trituberculatus and its Hox gene families provides insights of decapod evolution.</title>
        <authorList>
            <person name="Jeong J.-H."/>
            <person name="Song I."/>
            <person name="Kim S."/>
            <person name="Choi T."/>
            <person name="Kim D."/>
            <person name="Ryu S."/>
            <person name="Kim W."/>
        </authorList>
    </citation>
    <scope>NUCLEOTIDE SEQUENCE [LARGE SCALE GENOMIC DNA]</scope>
    <source>
        <tissue evidence="1">Muscle</tissue>
    </source>
</reference>
<keyword evidence="2" id="KW-1185">Reference proteome</keyword>
<organism evidence="1 2">
    <name type="scientific">Portunus trituberculatus</name>
    <name type="common">Swimming crab</name>
    <name type="synonym">Neptunus trituberculatus</name>
    <dbReference type="NCBI Taxonomy" id="210409"/>
    <lineage>
        <taxon>Eukaryota</taxon>
        <taxon>Metazoa</taxon>
        <taxon>Ecdysozoa</taxon>
        <taxon>Arthropoda</taxon>
        <taxon>Crustacea</taxon>
        <taxon>Multicrustacea</taxon>
        <taxon>Malacostraca</taxon>
        <taxon>Eumalacostraca</taxon>
        <taxon>Eucarida</taxon>
        <taxon>Decapoda</taxon>
        <taxon>Pleocyemata</taxon>
        <taxon>Brachyura</taxon>
        <taxon>Eubrachyura</taxon>
        <taxon>Portunoidea</taxon>
        <taxon>Portunidae</taxon>
        <taxon>Portuninae</taxon>
        <taxon>Portunus</taxon>
    </lineage>
</organism>
<dbReference type="Proteomes" id="UP000324222">
    <property type="component" value="Unassembled WGS sequence"/>
</dbReference>
<protein>
    <submittedName>
        <fullName evidence="1">Uncharacterized protein</fullName>
    </submittedName>
</protein>
<dbReference type="AlphaFoldDB" id="A0A5B7E205"/>
<dbReference type="EMBL" id="VSRR010001840">
    <property type="protein sequence ID" value="MPC28011.1"/>
    <property type="molecule type" value="Genomic_DNA"/>
</dbReference>
<sequence>MSCQLKMTVEGSSGMVTTVTSRGGDDGRATSVVLEATRLHGDSRLPCCDVVSVHCSATVKGVSTTAFTPTGVSRVGAISSSSGRVRTCSYTGWPSPTLLKARRLITYSVFGSEEMEICHRYIKHNIMSEEIVTL</sequence>